<gene>
    <name evidence="2" type="ORF">LX32DRAFT_645697</name>
</gene>
<keyword evidence="1" id="KW-1133">Transmembrane helix</keyword>
<accession>A0AAD9LXZ3</accession>
<reference evidence="2" key="1">
    <citation type="submission" date="2021-06" db="EMBL/GenBank/DDBJ databases">
        <title>Comparative genomics, transcriptomics and evolutionary studies reveal genomic signatures of adaptation to plant cell wall in hemibiotrophic fungi.</title>
        <authorList>
            <consortium name="DOE Joint Genome Institute"/>
            <person name="Baroncelli R."/>
            <person name="Diaz J.F."/>
            <person name="Benocci T."/>
            <person name="Peng M."/>
            <person name="Battaglia E."/>
            <person name="Haridas S."/>
            <person name="Andreopoulos W."/>
            <person name="Labutti K."/>
            <person name="Pangilinan J."/>
            <person name="Floch G.L."/>
            <person name="Makela M.R."/>
            <person name="Henrissat B."/>
            <person name="Grigoriev I.V."/>
            <person name="Crouch J.A."/>
            <person name="De Vries R.P."/>
            <person name="Sukno S.A."/>
            <person name="Thon M.R."/>
        </authorList>
    </citation>
    <scope>NUCLEOTIDE SEQUENCE</scope>
    <source>
        <strain evidence="2">MAFF235873</strain>
    </source>
</reference>
<dbReference type="Proteomes" id="UP001232148">
    <property type="component" value="Unassembled WGS sequence"/>
</dbReference>
<proteinExistence type="predicted"/>
<keyword evidence="1" id="KW-0812">Transmembrane</keyword>
<dbReference type="EMBL" id="MU843053">
    <property type="protein sequence ID" value="KAK2022228.1"/>
    <property type="molecule type" value="Genomic_DNA"/>
</dbReference>
<evidence type="ECO:0000256" key="1">
    <source>
        <dbReference type="SAM" id="Phobius"/>
    </source>
</evidence>
<dbReference type="AlphaFoldDB" id="A0AAD9LXZ3"/>
<keyword evidence="3" id="KW-1185">Reference proteome</keyword>
<keyword evidence="1" id="KW-0472">Membrane</keyword>
<feature type="transmembrane region" description="Helical" evidence="1">
    <location>
        <begin position="29"/>
        <end position="51"/>
    </location>
</feature>
<evidence type="ECO:0000313" key="2">
    <source>
        <dbReference type="EMBL" id="KAK2022228.1"/>
    </source>
</evidence>
<organism evidence="2 3">
    <name type="scientific">Colletotrichum zoysiae</name>
    <dbReference type="NCBI Taxonomy" id="1216348"/>
    <lineage>
        <taxon>Eukaryota</taxon>
        <taxon>Fungi</taxon>
        <taxon>Dikarya</taxon>
        <taxon>Ascomycota</taxon>
        <taxon>Pezizomycotina</taxon>
        <taxon>Sordariomycetes</taxon>
        <taxon>Hypocreomycetidae</taxon>
        <taxon>Glomerellales</taxon>
        <taxon>Glomerellaceae</taxon>
        <taxon>Colletotrichum</taxon>
        <taxon>Colletotrichum graminicola species complex</taxon>
    </lineage>
</organism>
<comment type="caution">
    <text evidence="2">The sequence shown here is derived from an EMBL/GenBank/DDBJ whole genome shotgun (WGS) entry which is preliminary data.</text>
</comment>
<sequence length="52" mass="5503">MAVLRHRGFEKLGRLICCPVAAPTVSSDVVTLFLVVLGLLTTHGVGILGNWA</sequence>
<name>A0AAD9LXZ3_9PEZI</name>
<evidence type="ECO:0000313" key="3">
    <source>
        <dbReference type="Proteomes" id="UP001232148"/>
    </source>
</evidence>
<protein>
    <submittedName>
        <fullName evidence="2">Uncharacterized protein</fullName>
    </submittedName>
</protein>